<dbReference type="PANTHER" id="PTHR31121">
    <property type="entry name" value="ALPHA-1,2 MANNOSYLTRANSFERASE KTR1"/>
    <property type="match status" value="1"/>
</dbReference>
<dbReference type="GO" id="GO:0006487">
    <property type="term" value="P:protein N-linked glycosylation"/>
    <property type="evidence" value="ECO:0007669"/>
    <property type="project" value="TreeGrafter"/>
</dbReference>
<dbReference type="GO" id="GO:0006493">
    <property type="term" value="P:protein O-linked glycosylation"/>
    <property type="evidence" value="ECO:0007669"/>
    <property type="project" value="TreeGrafter"/>
</dbReference>
<proteinExistence type="inferred from homology"/>
<dbReference type="OrthoDB" id="439943at2759"/>
<dbReference type="AlphaFoldDB" id="A0A9W8B7V3"/>
<sequence>MALRFLNKLSLKVIFVIVLLVVAVHYLISPIVSRQLHADSDGTDWRYVLQTDPIAPAGQRQSEAVKYDWSKFSPLNPPPKSTERANACFVILVRNSDIHAMRATLRQLEDRFNRHYNYPYVFLNNDPFSDEFKRLTTAIVSGNTTYGLIPREHWGYPSWISQQKAAETRVNMKHVIYGGSESYRHMCRYESGFFFRHPLMEQYEYYWRVEPGVEFSCDVQYDPFMMMQQRNLKYGFTITLHEYKATIPTLWKTTEQFMKEHPDLVAPSNTLEWVKSKDGKDYNGCHFWSNFEIGSLRWLRSKQYLTYFDYLDRSGGFFYERWGDAPVHSLAVAMFLKKEEVHWFEDIGYFHGPFYNCPNPKELNQFCHCNPKDSLHLSSYSCTKQWNALPASA</sequence>
<evidence type="ECO:0000256" key="2">
    <source>
        <dbReference type="ARBA" id="ARBA00022679"/>
    </source>
</evidence>
<feature type="transmembrane region" description="Helical" evidence="3">
    <location>
        <begin position="9"/>
        <end position="28"/>
    </location>
</feature>
<keyword evidence="3" id="KW-0472">Membrane</keyword>
<dbReference type="InterPro" id="IPR002685">
    <property type="entry name" value="Glyco_trans_15"/>
</dbReference>
<dbReference type="GO" id="GO:0005794">
    <property type="term" value="C:Golgi apparatus"/>
    <property type="evidence" value="ECO:0007669"/>
    <property type="project" value="TreeGrafter"/>
</dbReference>
<keyword evidence="3" id="KW-1133">Transmembrane helix</keyword>
<accession>A0A9W8B7V3</accession>
<keyword evidence="3" id="KW-0812">Transmembrane</keyword>
<dbReference type="SUPFAM" id="SSF53448">
    <property type="entry name" value="Nucleotide-diphospho-sugar transferases"/>
    <property type="match status" value="1"/>
</dbReference>
<organism evidence="4 5">
    <name type="scientific">Dimargaris verticillata</name>
    <dbReference type="NCBI Taxonomy" id="2761393"/>
    <lineage>
        <taxon>Eukaryota</taxon>
        <taxon>Fungi</taxon>
        <taxon>Fungi incertae sedis</taxon>
        <taxon>Zoopagomycota</taxon>
        <taxon>Kickxellomycotina</taxon>
        <taxon>Dimargaritomycetes</taxon>
        <taxon>Dimargaritales</taxon>
        <taxon>Dimargaritaceae</taxon>
        <taxon>Dimargaris</taxon>
    </lineage>
</organism>
<protein>
    <submittedName>
        <fullName evidence="4">Alpha 1,2-mannosyltransferase 2.4.1</fullName>
    </submittedName>
</protein>
<dbReference type="Pfam" id="PF01793">
    <property type="entry name" value="Glyco_transf_15"/>
    <property type="match status" value="1"/>
</dbReference>
<dbReference type="PANTHER" id="PTHR31121:SF6">
    <property type="entry name" value="ALPHA-1,2 MANNOSYLTRANSFERASE KTR1"/>
    <property type="match status" value="1"/>
</dbReference>
<gene>
    <name evidence="4" type="primary">KRE2</name>
    <name evidence="4" type="ORF">H4R34_003265</name>
</gene>
<dbReference type="Proteomes" id="UP001151582">
    <property type="component" value="Unassembled WGS sequence"/>
</dbReference>
<comment type="caution">
    <text evidence="4">The sequence shown here is derived from an EMBL/GenBank/DDBJ whole genome shotgun (WGS) entry which is preliminary data.</text>
</comment>
<keyword evidence="5" id="KW-1185">Reference proteome</keyword>
<evidence type="ECO:0000313" key="5">
    <source>
        <dbReference type="Proteomes" id="UP001151582"/>
    </source>
</evidence>
<dbReference type="InterPro" id="IPR029044">
    <property type="entry name" value="Nucleotide-diphossugar_trans"/>
</dbReference>
<comment type="similarity">
    <text evidence="1">Belongs to the glycosyltransferase 15 family.</text>
</comment>
<dbReference type="GO" id="GO:0000032">
    <property type="term" value="P:cell wall mannoprotein biosynthetic process"/>
    <property type="evidence" value="ECO:0007669"/>
    <property type="project" value="TreeGrafter"/>
</dbReference>
<dbReference type="GO" id="GO:0016020">
    <property type="term" value="C:membrane"/>
    <property type="evidence" value="ECO:0007669"/>
    <property type="project" value="InterPro"/>
</dbReference>
<dbReference type="GO" id="GO:0000026">
    <property type="term" value="F:alpha-1,2-mannosyltransferase activity"/>
    <property type="evidence" value="ECO:0007669"/>
    <property type="project" value="TreeGrafter"/>
</dbReference>
<evidence type="ECO:0000256" key="3">
    <source>
        <dbReference type="SAM" id="Phobius"/>
    </source>
</evidence>
<evidence type="ECO:0000313" key="4">
    <source>
        <dbReference type="EMBL" id="KAJ1978274.1"/>
    </source>
</evidence>
<reference evidence="4" key="1">
    <citation type="submission" date="2022-07" db="EMBL/GenBank/DDBJ databases">
        <title>Phylogenomic reconstructions and comparative analyses of Kickxellomycotina fungi.</title>
        <authorList>
            <person name="Reynolds N.K."/>
            <person name="Stajich J.E."/>
            <person name="Barry K."/>
            <person name="Grigoriev I.V."/>
            <person name="Crous P."/>
            <person name="Smith M.E."/>
        </authorList>
    </citation>
    <scope>NUCLEOTIDE SEQUENCE</scope>
    <source>
        <strain evidence="4">RSA 567</strain>
    </source>
</reference>
<name>A0A9W8B7V3_9FUNG</name>
<keyword evidence="2" id="KW-0808">Transferase</keyword>
<dbReference type="Gene3D" id="3.90.550.10">
    <property type="entry name" value="Spore Coat Polysaccharide Biosynthesis Protein SpsA, Chain A"/>
    <property type="match status" value="1"/>
</dbReference>
<dbReference type="EMBL" id="JANBQB010000287">
    <property type="protein sequence ID" value="KAJ1978274.1"/>
    <property type="molecule type" value="Genomic_DNA"/>
</dbReference>
<dbReference type="FunFam" id="3.90.550.10:FF:000051">
    <property type="entry name" value="Alpha-1,2-mannosyltransferase (Ktr4)"/>
    <property type="match status" value="1"/>
</dbReference>
<evidence type="ECO:0000256" key="1">
    <source>
        <dbReference type="ARBA" id="ARBA00007677"/>
    </source>
</evidence>